<dbReference type="Proteomes" id="UP000287296">
    <property type="component" value="Unassembled WGS sequence"/>
</dbReference>
<dbReference type="InterPro" id="IPR041143">
    <property type="entry name" value="YgxA_HTH"/>
</dbReference>
<dbReference type="Gene3D" id="1.20.120.330">
    <property type="entry name" value="Nucleotidyltransferases domain 2"/>
    <property type="match status" value="1"/>
</dbReference>
<evidence type="ECO:0000259" key="1">
    <source>
        <dbReference type="Pfam" id="PF14540"/>
    </source>
</evidence>
<dbReference type="Pfam" id="PF14540">
    <property type="entry name" value="NTF-like"/>
    <property type="match status" value="1"/>
</dbReference>
<feature type="domain" description="YgxA-like helix-turn-helix" evidence="2">
    <location>
        <begin position="257"/>
        <end position="319"/>
    </location>
</feature>
<organism evidence="4 5">
    <name type="scientific">Siminovitchia terrae</name>
    <name type="common">Bacillus terrae</name>
    <dbReference type="NCBI Taxonomy" id="1914933"/>
    <lineage>
        <taxon>Bacteria</taxon>
        <taxon>Bacillati</taxon>
        <taxon>Bacillota</taxon>
        <taxon>Bacilli</taxon>
        <taxon>Bacillales</taxon>
        <taxon>Bacillaceae</taxon>
        <taxon>Siminovitchia</taxon>
    </lineage>
</organism>
<evidence type="ECO:0000313" key="5">
    <source>
        <dbReference type="Proteomes" id="UP000287296"/>
    </source>
</evidence>
<dbReference type="OrthoDB" id="2350973at2"/>
<reference evidence="4 5" key="1">
    <citation type="submission" date="2018-12" db="EMBL/GenBank/DDBJ databases">
        <authorList>
            <person name="Sun L."/>
            <person name="Chen Z."/>
        </authorList>
    </citation>
    <scope>NUCLEOTIDE SEQUENCE [LARGE SCALE GENOMIC DNA]</scope>
    <source>
        <strain evidence="4 5">LMG 29736</strain>
    </source>
</reference>
<dbReference type="InterPro" id="IPR029348">
    <property type="entry name" value="NTF-like"/>
</dbReference>
<dbReference type="InterPro" id="IPR054515">
    <property type="entry name" value="YgxA-like_substrate-bd"/>
</dbReference>
<dbReference type="AlphaFoldDB" id="A0A429X3L3"/>
<evidence type="ECO:0000313" key="4">
    <source>
        <dbReference type="EMBL" id="RST57966.1"/>
    </source>
</evidence>
<accession>A0A429X3L3</accession>
<protein>
    <submittedName>
        <fullName evidence="4">Uncharacterized protein</fullName>
    </submittedName>
</protein>
<dbReference type="Pfam" id="PF18576">
    <property type="entry name" value="HTH_52"/>
    <property type="match status" value="1"/>
</dbReference>
<proteinExistence type="predicted"/>
<gene>
    <name evidence="4" type="ORF">D5F11_019445</name>
</gene>
<name>A0A429X3L3_SIMTE</name>
<dbReference type="Gene3D" id="3.30.460.10">
    <property type="entry name" value="Beta Polymerase, domain 2"/>
    <property type="match status" value="1"/>
</dbReference>
<sequence>MSGNQQFIEEGKTIDTVEIEIINDRQQQTHFTSFGGMEMEDFIRPLVNHCASRPNTVAVLLIDRTKELLTGKDLFDVIIYAVVTDQESSEQSRHFYVQGMRIGLFMVDESLFRKRMLSEANAFQLLTGSEVLFERDHYMESIKKETVACDHKMRMGMKFAELIQSFSLGKNLFEDGHYLDAYDLLVNSLHDLARFALMEKGIEAETALWKQIKKNEPEILKLFEELIKSEEPIEKRLELLFLASSFFIYSKTLKGSEHILELMNEHEIWNYEMISHHPQIKLYGSSLGTLLEYLIEKELIIPIQVESAFNGIYERYYQVKKTC</sequence>
<evidence type="ECO:0000259" key="3">
    <source>
        <dbReference type="Pfam" id="PF22339"/>
    </source>
</evidence>
<dbReference type="EMBL" id="QYTW02000025">
    <property type="protein sequence ID" value="RST57966.1"/>
    <property type="molecule type" value="Genomic_DNA"/>
</dbReference>
<feature type="domain" description="YgxA-like substrate binding" evidence="3">
    <location>
        <begin position="152"/>
        <end position="251"/>
    </location>
</feature>
<dbReference type="InterPro" id="IPR043519">
    <property type="entry name" value="NT_sf"/>
</dbReference>
<dbReference type="Pfam" id="PF22339">
    <property type="entry name" value="YgxA-like_sub_bind"/>
    <property type="match status" value="1"/>
</dbReference>
<evidence type="ECO:0000259" key="2">
    <source>
        <dbReference type="Pfam" id="PF18576"/>
    </source>
</evidence>
<dbReference type="RefSeq" id="WP_120117795.1">
    <property type="nucleotide sequence ID" value="NZ_QYTW02000025.1"/>
</dbReference>
<feature type="domain" description="Nucleotidyltransferase-like" evidence="1">
    <location>
        <begin position="39"/>
        <end position="146"/>
    </location>
</feature>
<comment type="caution">
    <text evidence="4">The sequence shown here is derived from an EMBL/GenBank/DDBJ whole genome shotgun (WGS) entry which is preliminary data.</text>
</comment>